<organism evidence="1">
    <name type="scientific">marine metagenome</name>
    <dbReference type="NCBI Taxonomy" id="408172"/>
    <lineage>
        <taxon>unclassified sequences</taxon>
        <taxon>metagenomes</taxon>
        <taxon>ecological metagenomes</taxon>
    </lineage>
</organism>
<accession>A0A382M4Z4</accession>
<reference evidence="1" key="1">
    <citation type="submission" date="2018-05" db="EMBL/GenBank/DDBJ databases">
        <authorList>
            <person name="Lanie J.A."/>
            <person name="Ng W.-L."/>
            <person name="Kazmierczak K.M."/>
            <person name="Andrzejewski T.M."/>
            <person name="Davidsen T.M."/>
            <person name="Wayne K.J."/>
            <person name="Tettelin H."/>
            <person name="Glass J.I."/>
            <person name="Rusch D."/>
            <person name="Podicherti R."/>
            <person name="Tsui H.-C.T."/>
            <person name="Winkler M.E."/>
        </authorList>
    </citation>
    <scope>NUCLEOTIDE SEQUENCE</scope>
</reference>
<proteinExistence type="predicted"/>
<sequence length="59" mass="6503">MAYKHWTPDLDKELIALCSSGMPSAAIALTMGRSQMAICRRTMLLYDRGELVMLPSGSI</sequence>
<name>A0A382M4Z4_9ZZZZ</name>
<gene>
    <name evidence="1" type="ORF">METZ01_LOCUS295621</name>
</gene>
<evidence type="ECO:0000313" key="1">
    <source>
        <dbReference type="EMBL" id="SVC42767.1"/>
    </source>
</evidence>
<dbReference type="AlphaFoldDB" id="A0A382M4Z4"/>
<protein>
    <submittedName>
        <fullName evidence="1">Uncharacterized protein</fullName>
    </submittedName>
</protein>
<dbReference type="EMBL" id="UINC01090642">
    <property type="protein sequence ID" value="SVC42767.1"/>
    <property type="molecule type" value="Genomic_DNA"/>
</dbReference>